<keyword evidence="3" id="KW-1185">Reference proteome</keyword>
<dbReference type="Proteomes" id="UP000298602">
    <property type="component" value="Chromosome"/>
</dbReference>
<dbReference type="GO" id="GO:0006302">
    <property type="term" value="P:double-strand break repair"/>
    <property type="evidence" value="ECO:0007669"/>
    <property type="project" value="TreeGrafter"/>
</dbReference>
<accession>A0A4P8L2G2</accession>
<dbReference type="PANTHER" id="PTHR32182">
    <property type="entry name" value="DNA REPLICATION AND REPAIR PROTEIN RECF"/>
    <property type="match status" value="1"/>
</dbReference>
<feature type="domain" description="ATPase AAA-type core" evidence="1">
    <location>
        <begin position="53"/>
        <end position="375"/>
    </location>
</feature>
<evidence type="ECO:0000313" key="2">
    <source>
        <dbReference type="EMBL" id="QCQ22096.1"/>
    </source>
</evidence>
<dbReference type="KEGG" id="dax:FDQ92_07900"/>
<proteinExistence type="predicted"/>
<evidence type="ECO:0000259" key="1">
    <source>
        <dbReference type="Pfam" id="PF13304"/>
    </source>
</evidence>
<dbReference type="EMBL" id="CP040098">
    <property type="protein sequence ID" value="QCQ22096.1"/>
    <property type="molecule type" value="Genomic_DNA"/>
</dbReference>
<dbReference type="Gene3D" id="3.40.50.300">
    <property type="entry name" value="P-loop containing nucleotide triphosphate hydrolases"/>
    <property type="match status" value="2"/>
</dbReference>
<evidence type="ECO:0000313" key="3">
    <source>
        <dbReference type="Proteomes" id="UP000298602"/>
    </source>
</evidence>
<dbReference type="PANTHER" id="PTHR32182:SF22">
    <property type="entry name" value="ATP-DEPENDENT ENDONUCLEASE, OLD FAMILY-RELATED"/>
    <property type="match status" value="1"/>
</dbReference>
<dbReference type="SUPFAM" id="SSF52540">
    <property type="entry name" value="P-loop containing nucleoside triphosphate hydrolases"/>
    <property type="match status" value="1"/>
</dbReference>
<protein>
    <recommendedName>
        <fullName evidence="1">ATPase AAA-type core domain-containing protein</fullName>
    </recommendedName>
</protein>
<dbReference type="InterPro" id="IPR003959">
    <property type="entry name" value="ATPase_AAA_core"/>
</dbReference>
<dbReference type="GO" id="GO:0005524">
    <property type="term" value="F:ATP binding"/>
    <property type="evidence" value="ECO:0007669"/>
    <property type="project" value="InterPro"/>
</dbReference>
<dbReference type="GO" id="GO:0000731">
    <property type="term" value="P:DNA synthesis involved in DNA repair"/>
    <property type="evidence" value="ECO:0007669"/>
    <property type="project" value="TreeGrafter"/>
</dbReference>
<dbReference type="GO" id="GO:0016887">
    <property type="term" value="F:ATP hydrolysis activity"/>
    <property type="evidence" value="ECO:0007669"/>
    <property type="project" value="InterPro"/>
</dbReference>
<organism evidence="2 3">
    <name type="scientific">Desulfoglaeba alkanexedens ALDC</name>
    <dbReference type="NCBI Taxonomy" id="980445"/>
    <lineage>
        <taxon>Bacteria</taxon>
        <taxon>Pseudomonadati</taxon>
        <taxon>Thermodesulfobacteriota</taxon>
        <taxon>Syntrophobacteria</taxon>
        <taxon>Syntrophobacterales</taxon>
        <taxon>Syntrophobacteraceae</taxon>
        <taxon>Desulfoglaeba</taxon>
    </lineage>
</organism>
<dbReference type="Pfam" id="PF13304">
    <property type="entry name" value="AAA_21"/>
    <property type="match status" value="1"/>
</dbReference>
<reference evidence="2 3" key="1">
    <citation type="submission" date="2019-05" db="EMBL/GenBank/DDBJ databases">
        <title>The Complete Genome Sequence of the n-alkane-degrading Desulfoglaeba alkanexedens ALDC reveals multiple alkylsuccinate synthase gene clusters.</title>
        <authorList>
            <person name="Callaghan A.V."/>
            <person name="Davidova I.A."/>
            <person name="Duncan K.E."/>
            <person name="Morris B."/>
            <person name="McInerney M.J."/>
        </authorList>
    </citation>
    <scope>NUCLEOTIDE SEQUENCE [LARGE SCALE GENOMIC DNA]</scope>
    <source>
        <strain evidence="2 3">ALDC</strain>
    </source>
</reference>
<sequence>MPCRRSIRQGARKSACWMPCCWRRRDKEKVMLKRLHVTNFKSLADMTIELPHFTVLFGPNAAGKSNFLDAVQALSRIGTLRTLSDAMSEPIRGYPIEFFSFPPGGLQDLLNSKSPKFSLEADLTVGSSSYRYRVEVAIEPDSGGLSVKDEYLAQLGARGEPKGRPSIERVADSLHIRRKSKPAHPRQETVGLNHSILSDQRLGGVEYRAIERARQELSGWRTYYLDPRVAMRAAQPPSDVQDIGVLGGEIAPYLYRLRADYPKHFQAVSRTLKSLVPNVERMDVDLDKRRGTLDILVRQDGIDYSSRIVSEGTLRVLALCAIAVNPWGSSLLTFEEPENGVHPRRLELIADLLLSLAVDGNRQVIVTTHSPLFCDAVLRRARSYPTQIGLFNVRRRGHATVVRSFDVSGPLFRDLEIAQALTAGTEDGLFENLLLRGVLDE</sequence>
<dbReference type="InterPro" id="IPR027417">
    <property type="entry name" value="P-loop_NTPase"/>
</dbReference>
<reference evidence="2 3" key="2">
    <citation type="submission" date="2019-05" db="EMBL/GenBank/DDBJ databases">
        <authorList>
            <person name="Suflita J.M."/>
            <person name="Marks C.R."/>
        </authorList>
    </citation>
    <scope>NUCLEOTIDE SEQUENCE [LARGE SCALE GENOMIC DNA]</scope>
    <source>
        <strain evidence="2 3">ALDC</strain>
    </source>
</reference>
<dbReference type="AlphaFoldDB" id="A0A4P8L2G2"/>
<dbReference type="OrthoDB" id="9816506at2"/>
<name>A0A4P8L2G2_9BACT</name>
<gene>
    <name evidence="2" type="ORF">FDQ92_07900</name>
</gene>